<evidence type="ECO:0000313" key="10">
    <source>
        <dbReference type="Proteomes" id="UP000886886"/>
    </source>
</evidence>
<dbReference type="Gene3D" id="3.30.70.1170">
    <property type="entry name" value="Sun protein, domain 3"/>
    <property type="match status" value="1"/>
</dbReference>
<gene>
    <name evidence="9" type="ORF">IAB26_05075</name>
</gene>
<feature type="binding site" evidence="7">
    <location>
        <position position="178"/>
    </location>
    <ligand>
        <name>S-adenosyl-L-methionine</name>
        <dbReference type="ChEBI" id="CHEBI:59789"/>
    </ligand>
</feature>
<dbReference type="InterPro" id="IPR049560">
    <property type="entry name" value="MeTrfase_RsmB-F_NOP2_cat"/>
</dbReference>
<dbReference type="Pfam" id="PF17125">
    <property type="entry name" value="Methyltr_RsmF_N"/>
    <property type="match status" value="1"/>
</dbReference>
<dbReference type="InterPro" id="IPR018314">
    <property type="entry name" value="RsmB/NOL1/NOP2-like_CS"/>
</dbReference>
<dbReference type="InterPro" id="IPR031341">
    <property type="entry name" value="Methyltr_RsmF_N"/>
</dbReference>
<dbReference type="PRINTS" id="PR02008">
    <property type="entry name" value="RCMTFAMILY"/>
</dbReference>
<evidence type="ECO:0000256" key="4">
    <source>
        <dbReference type="ARBA" id="ARBA00022679"/>
    </source>
</evidence>
<dbReference type="Gene3D" id="3.40.50.150">
    <property type="entry name" value="Vaccinia Virus protein VP39"/>
    <property type="match status" value="1"/>
</dbReference>
<protein>
    <submittedName>
        <fullName evidence="9">RsmB/NOP family class I SAM-dependent RNA methyltransferase</fullName>
    </submittedName>
</protein>
<keyword evidence="6 7" id="KW-0694">RNA-binding</keyword>
<dbReference type="EMBL" id="DVFT01000077">
    <property type="protein sequence ID" value="HIQ95917.1"/>
    <property type="molecule type" value="Genomic_DNA"/>
</dbReference>
<evidence type="ECO:0000256" key="3">
    <source>
        <dbReference type="ARBA" id="ARBA00022603"/>
    </source>
</evidence>
<dbReference type="InterPro" id="IPR027391">
    <property type="entry name" value="Nol1_Nop2_Fmu_2"/>
</dbReference>
<dbReference type="CDD" id="cd21147">
    <property type="entry name" value="RsmF_methylt_CTD1"/>
    <property type="match status" value="1"/>
</dbReference>
<dbReference type="PROSITE" id="PS01153">
    <property type="entry name" value="NOL1_NOP2_SUN"/>
    <property type="match status" value="1"/>
</dbReference>
<dbReference type="Proteomes" id="UP000886886">
    <property type="component" value="Unassembled WGS sequence"/>
</dbReference>
<keyword evidence="4 7" id="KW-0808">Transferase</keyword>
<dbReference type="InterPro" id="IPR029063">
    <property type="entry name" value="SAM-dependent_MTases_sf"/>
</dbReference>
<feature type="active site" description="Nucleophile" evidence="7">
    <location>
        <position position="231"/>
    </location>
</feature>
<reference evidence="9" key="2">
    <citation type="journal article" date="2021" name="PeerJ">
        <title>Extensive microbial diversity within the chicken gut microbiome revealed by metagenomics and culture.</title>
        <authorList>
            <person name="Gilroy R."/>
            <person name="Ravi A."/>
            <person name="Getino M."/>
            <person name="Pursley I."/>
            <person name="Horton D.L."/>
            <person name="Alikhan N.F."/>
            <person name="Baker D."/>
            <person name="Gharbi K."/>
            <person name="Hall N."/>
            <person name="Watson M."/>
            <person name="Adriaenssens E.M."/>
            <person name="Foster-Nyarko E."/>
            <person name="Jarju S."/>
            <person name="Secka A."/>
            <person name="Antonio M."/>
            <person name="Oren A."/>
            <person name="Chaudhuri R.R."/>
            <person name="La Ragione R."/>
            <person name="Hildebrand F."/>
            <person name="Pallen M.J."/>
        </authorList>
    </citation>
    <scope>NUCLEOTIDE SEQUENCE</scope>
    <source>
        <strain evidence="9">ChiSjej3B21-11622</strain>
    </source>
</reference>
<keyword evidence="5 7" id="KW-0949">S-adenosyl-L-methionine</keyword>
<evidence type="ECO:0000256" key="2">
    <source>
        <dbReference type="ARBA" id="ARBA00022490"/>
    </source>
</evidence>
<dbReference type="PANTHER" id="PTHR22807:SF30">
    <property type="entry name" value="28S RRNA (CYTOSINE(4447)-C(5))-METHYLTRANSFERASE-RELATED"/>
    <property type="match status" value="1"/>
</dbReference>
<comment type="similarity">
    <text evidence="1 7">Belongs to the class I-like SAM-binding methyltransferase superfamily. RsmB/NOP family.</text>
</comment>
<keyword evidence="3 7" id="KW-0489">Methyltransferase</keyword>
<feature type="binding site" evidence="7">
    <location>
        <position position="133"/>
    </location>
    <ligand>
        <name>S-adenosyl-L-methionine</name>
        <dbReference type="ChEBI" id="CHEBI:59789"/>
    </ligand>
</feature>
<keyword evidence="2" id="KW-0963">Cytoplasm</keyword>
<dbReference type="GO" id="GO:0001510">
    <property type="term" value="P:RNA methylation"/>
    <property type="evidence" value="ECO:0007669"/>
    <property type="project" value="InterPro"/>
</dbReference>
<dbReference type="InterPro" id="IPR001678">
    <property type="entry name" value="MeTrfase_RsmB-F_NOP2_dom"/>
</dbReference>
<organism evidence="9 10">
    <name type="scientific">Candidatus Limivivens merdigallinarum</name>
    <dbReference type="NCBI Taxonomy" id="2840859"/>
    <lineage>
        <taxon>Bacteria</taxon>
        <taxon>Bacillati</taxon>
        <taxon>Bacillota</taxon>
        <taxon>Clostridia</taxon>
        <taxon>Lachnospirales</taxon>
        <taxon>Lachnospiraceae</taxon>
        <taxon>Lachnospiraceae incertae sedis</taxon>
        <taxon>Candidatus Limivivens</taxon>
    </lineage>
</organism>
<evidence type="ECO:0000259" key="8">
    <source>
        <dbReference type="PROSITE" id="PS51686"/>
    </source>
</evidence>
<accession>A0A9D1D0D5</accession>
<dbReference type="Pfam" id="PF13636">
    <property type="entry name" value="Methyltranf_PUA"/>
    <property type="match status" value="1"/>
</dbReference>
<feature type="binding site" evidence="7">
    <location>
        <begin position="109"/>
        <end position="115"/>
    </location>
    <ligand>
        <name>S-adenosyl-L-methionine</name>
        <dbReference type="ChEBI" id="CHEBI:59789"/>
    </ligand>
</feature>
<dbReference type="SUPFAM" id="SSF53335">
    <property type="entry name" value="S-adenosyl-L-methionine-dependent methyltransferases"/>
    <property type="match status" value="1"/>
</dbReference>
<reference evidence="9" key="1">
    <citation type="submission" date="2020-10" db="EMBL/GenBank/DDBJ databases">
        <authorList>
            <person name="Gilroy R."/>
        </authorList>
    </citation>
    <scope>NUCLEOTIDE SEQUENCE</scope>
    <source>
        <strain evidence="9">ChiSjej3B21-11622</strain>
    </source>
</reference>
<evidence type="ECO:0000256" key="7">
    <source>
        <dbReference type="PROSITE-ProRule" id="PRU01023"/>
    </source>
</evidence>
<comment type="caution">
    <text evidence="9">The sequence shown here is derived from an EMBL/GenBank/DDBJ whole genome shotgun (WGS) entry which is preliminary data.</text>
</comment>
<dbReference type="CDD" id="cd02440">
    <property type="entry name" value="AdoMet_MTases"/>
    <property type="match status" value="1"/>
</dbReference>
<dbReference type="InterPro" id="IPR023267">
    <property type="entry name" value="RCMT"/>
</dbReference>
<dbReference type="GO" id="GO:0003723">
    <property type="term" value="F:RNA binding"/>
    <property type="evidence" value="ECO:0007669"/>
    <property type="project" value="UniProtKB-UniRule"/>
</dbReference>
<comment type="caution">
    <text evidence="7">Lacks conserved residue(s) required for the propagation of feature annotation.</text>
</comment>
<sequence length="457" mass="51020">MQLPETYISSMKDLLGEEFEEYKRSLDEPRAYGLRVNTGKISTEEFLRKTPFSLKPIPWVDNGFYYDPEEPVTRHPHYYAGLYYIQEPSAMVPASRLPIYPGDRVLDLCAAPGGKSTELAARLQGSGLLVANDISRSRAQGLLKNLERFGAGNILVTSERPEDLLNYFPEYFDKILVDAPCSGEGMFRKDPSMIKSWLEKGPESYLPIQREILDCAVRMLKPGGMLLYSTCTFDRREDEEQIAALLKGGELKLKSLDPGEMFREGFLPGTLRIYPQDVRGEGHFVALLQKKGGEEAAAKSAGADKEAARSASLPAGFESFAKEHLRDFPSGIRGMGANLDLRQGKLYLLPKGLPKLRRLKFLRTGLYLGEEKKNRFEPSQALAMHLKEGEFSPVLPLSSEDERVIRYLKGETIALSGEEERLAGFVLVLADGYPLGFGKAAKGTLKNKYNAGWRMQG</sequence>
<feature type="domain" description="SAM-dependent MTase RsmB/NOP-type" evidence="8">
    <location>
        <begin position="22"/>
        <end position="291"/>
    </location>
</feature>
<proteinExistence type="inferred from homology"/>
<dbReference type="Pfam" id="PF01189">
    <property type="entry name" value="Methyltr_RsmB-F"/>
    <property type="match status" value="1"/>
</dbReference>
<dbReference type="PROSITE" id="PS51686">
    <property type="entry name" value="SAM_MT_RSMB_NOP"/>
    <property type="match status" value="1"/>
</dbReference>
<name>A0A9D1D0D5_9FIRM</name>
<dbReference type="PANTHER" id="PTHR22807">
    <property type="entry name" value="NOP2 YEAST -RELATED NOL1/NOP2/FMU SUN DOMAIN-CONTAINING"/>
    <property type="match status" value="1"/>
</dbReference>
<dbReference type="AlphaFoldDB" id="A0A9D1D0D5"/>
<evidence type="ECO:0000256" key="1">
    <source>
        <dbReference type="ARBA" id="ARBA00007494"/>
    </source>
</evidence>
<evidence type="ECO:0000256" key="6">
    <source>
        <dbReference type="ARBA" id="ARBA00022884"/>
    </source>
</evidence>
<dbReference type="GO" id="GO:0008173">
    <property type="term" value="F:RNA methyltransferase activity"/>
    <property type="evidence" value="ECO:0007669"/>
    <property type="project" value="InterPro"/>
</dbReference>
<dbReference type="Pfam" id="PF17126">
    <property type="entry name" value="RsmF_methylt_CI"/>
    <property type="match status" value="1"/>
</dbReference>
<dbReference type="Gene3D" id="2.30.130.60">
    <property type="match status" value="1"/>
</dbReference>
<dbReference type="InterPro" id="IPR031340">
    <property type="entry name" value="RsmF_methylt_CI"/>
</dbReference>
<evidence type="ECO:0000313" key="9">
    <source>
        <dbReference type="EMBL" id="HIQ95917.1"/>
    </source>
</evidence>
<evidence type="ECO:0000256" key="5">
    <source>
        <dbReference type="ARBA" id="ARBA00022691"/>
    </source>
</evidence>